<feature type="compositionally biased region" description="Polar residues" evidence="1">
    <location>
        <begin position="503"/>
        <end position="517"/>
    </location>
</feature>
<dbReference type="GO" id="GO:0005085">
    <property type="term" value="F:guanyl-nucleotide exchange factor activity"/>
    <property type="evidence" value="ECO:0007669"/>
    <property type="project" value="InterPro"/>
</dbReference>
<dbReference type="Gene3D" id="1.10.1000.11">
    <property type="entry name" value="Arf Nucleotide-binding Site Opener,domain 2"/>
    <property type="match status" value="1"/>
</dbReference>
<proteinExistence type="predicted"/>
<feature type="compositionally biased region" description="Polar residues" evidence="1">
    <location>
        <begin position="795"/>
        <end position="809"/>
    </location>
</feature>
<feature type="region of interest" description="Disordered" evidence="1">
    <location>
        <begin position="1"/>
        <end position="114"/>
    </location>
</feature>
<feature type="compositionally biased region" description="Low complexity" evidence="1">
    <location>
        <begin position="654"/>
        <end position="667"/>
    </location>
</feature>
<dbReference type="Pfam" id="PF01369">
    <property type="entry name" value="Sec7"/>
    <property type="match status" value="1"/>
</dbReference>
<dbReference type="SUPFAM" id="SSF48425">
    <property type="entry name" value="Sec7 domain"/>
    <property type="match status" value="1"/>
</dbReference>
<feature type="compositionally biased region" description="Polar residues" evidence="1">
    <location>
        <begin position="37"/>
        <end position="65"/>
    </location>
</feature>
<feature type="region of interest" description="Disordered" evidence="1">
    <location>
        <begin position="555"/>
        <end position="596"/>
    </location>
</feature>
<dbReference type="PROSITE" id="PS50190">
    <property type="entry name" value="SEC7"/>
    <property type="match status" value="1"/>
</dbReference>
<feature type="region of interest" description="Disordered" evidence="1">
    <location>
        <begin position="489"/>
        <end position="520"/>
    </location>
</feature>
<feature type="compositionally biased region" description="Basic and acidic residues" evidence="1">
    <location>
        <begin position="289"/>
        <end position="325"/>
    </location>
</feature>
<dbReference type="InterPro" id="IPR035999">
    <property type="entry name" value="Sec7_dom_sf"/>
</dbReference>
<feature type="region of interest" description="Disordered" evidence="1">
    <location>
        <begin position="617"/>
        <end position="672"/>
    </location>
</feature>
<feature type="compositionally biased region" description="Basic and acidic residues" evidence="1">
    <location>
        <begin position="385"/>
        <end position="400"/>
    </location>
</feature>
<name>A0AA38LRU5_9TREE</name>
<dbReference type="EMBL" id="JAKWFO010000016">
    <property type="protein sequence ID" value="KAI9631904.1"/>
    <property type="molecule type" value="Genomic_DNA"/>
</dbReference>
<keyword evidence="4" id="KW-1185">Reference proteome</keyword>
<feature type="compositionally biased region" description="Polar residues" evidence="1">
    <location>
        <begin position="939"/>
        <end position="951"/>
    </location>
</feature>
<dbReference type="SUPFAM" id="SSF50729">
    <property type="entry name" value="PH domain-like"/>
    <property type="match status" value="1"/>
</dbReference>
<evidence type="ECO:0000259" key="2">
    <source>
        <dbReference type="PROSITE" id="PS50190"/>
    </source>
</evidence>
<dbReference type="RefSeq" id="XP_052941681.1">
    <property type="nucleotide sequence ID" value="XM_053091604.1"/>
</dbReference>
<feature type="compositionally biased region" description="Basic and acidic residues" evidence="1">
    <location>
        <begin position="66"/>
        <end position="77"/>
    </location>
</feature>
<feature type="region of interest" description="Disordered" evidence="1">
    <location>
        <begin position="263"/>
        <end position="415"/>
    </location>
</feature>
<feature type="domain" description="SEC7" evidence="2">
    <location>
        <begin position="1076"/>
        <end position="1265"/>
    </location>
</feature>
<feature type="region of interest" description="Disordered" evidence="1">
    <location>
        <begin position="158"/>
        <end position="229"/>
    </location>
</feature>
<dbReference type="InterPro" id="IPR000904">
    <property type="entry name" value="Sec7_dom"/>
</dbReference>
<accession>A0AA38LRU5</accession>
<dbReference type="InterPro" id="IPR011993">
    <property type="entry name" value="PH-like_dom_sf"/>
</dbReference>
<protein>
    <recommendedName>
        <fullName evidence="2">SEC7 domain-containing protein</fullName>
    </recommendedName>
</protein>
<evidence type="ECO:0000313" key="3">
    <source>
        <dbReference type="EMBL" id="KAI9631904.1"/>
    </source>
</evidence>
<feature type="region of interest" description="Disordered" evidence="1">
    <location>
        <begin position="1457"/>
        <end position="1496"/>
    </location>
</feature>
<feature type="compositionally biased region" description="Polar residues" evidence="1">
    <location>
        <begin position="866"/>
        <end position="890"/>
    </location>
</feature>
<evidence type="ECO:0000256" key="1">
    <source>
        <dbReference type="SAM" id="MobiDB-lite"/>
    </source>
</evidence>
<feature type="compositionally biased region" description="Pro residues" evidence="1">
    <location>
        <begin position="820"/>
        <end position="832"/>
    </location>
</feature>
<feature type="compositionally biased region" description="Acidic residues" evidence="1">
    <location>
        <begin position="348"/>
        <end position="362"/>
    </location>
</feature>
<organism evidence="3 4">
    <name type="scientific">Dioszegia hungarica</name>
    <dbReference type="NCBI Taxonomy" id="4972"/>
    <lineage>
        <taxon>Eukaryota</taxon>
        <taxon>Fungi</taxon>
        <taxon>Dikarya</taxon>
        <taxon>Basidiomycota</taxon>
        <taxon>Agaricomycotina</taxon>
        <taxon>Tremellomycetes</taxon>
        <taxon>Tremellales</taxon>
        <taxon>Bulleribasidiaceae</taxon>
        <taxon>Dioszegia</taxon>
    </lineage>
</organism>
<reference evidence="3" key="1">
    <citation type="journal article" date="2022" name="G3 (Bethesda)">
        <title>High quality genome of the basidiomycete yeast Dioszegia hungarica PDD-24b-2 isolated from cloud water.</title>
        <authorList>
            <person name="Jarrige D."/>
            <person name="Haridas S."/>
            <person name="Bleykasten-Grosshans C."/>
            <person name="Joly M."/>
            <person name="Nadalig T."/>
            <person name="Sancelme M."/>
            <person name="Vuilleumier S."/>
            <person name="Grigoriev I.V."/>
            <person name="Amato P."/>
            <person name="Bringel F."/>
        </authorList>
    </citation>
    <scope>NUCLEOTIDE SEQUENCE</scope>
    <source>
        <strain evidence="3">PDD-24b-2</strain>
    </source>
</reference>
<comment type="caution">
    <text evidence="3">The sequence shown here is derived from an EMBL/GenBank/DDBJ whole genome shotgun (WGS) entry which is preliminary data.</text>
</comment>
<feature type="compositionally biased region" description="Basic and acidic residues" evidence="1">
    <location>
        <begin position="1476"/>
        <end position="1494"/>
    </location>
</feature>
<evidence type="ECO:0000313" key="4">
    <source>
        <dbReference type="Proteomes" id="UP001164286"/>
    </source>
</evidence>
<dbReference type="Proteomes" id="UP001164286">
    <property type="component" value="Unassembled WGS sequence"/>
</dbReference>
<feature type="compositionally biased region" description="Low complexity" evidence="1">
    <location>
        <begin position="914"/>
        <end position="926"/>
    </location>
</feature>
<dbReference type="GeneID" id="77730809"/>
<sequence>MSASPTPYSDAAVATPPSAAEVRSQAIAKLKRAASLPRQTNGRRPSQGTTPQPDLSLERNGSFSTPERHLDAEHPEEVLSPSPTVGTFDDSPYHPYMNGGASLQRSASASSSFHIPTPPHLAGYNQVGTPLSIPLSGDSPTREWSSAQLTPSYSAPLTVPVGHPVSGRNTPSPLPTLGELRTLQRSNSAAARARAMDKLTGGRETPAFEDQALDMTPTRPGLQRADSLGAPRMLAPAGAAVVKPALKADHPPVAFVDPKPRLQRSFTVGGSNMGEERRSAVGRRMVARLGERKQARETEENEVRQLWEERRAEVQPEQHAEQKEGSEDDREEEESESAEPERGYYENSTDEEEEEDYDEEDQAPVVPGLVRYSPTEPPYPGLGPRHRDGQLGIPVDDRPSSRTTQISEGDAFEYESHLRRSLSSRTARGAVGTVTEALPAGPSRQANHNDVEQLHYADTTQNGGGGAETPFYTPSTEAPFYDLQPPNLPYATPSRHVARGSDGTDSTYSPGGDSTLSGDGLQSMMFVMGTGGLDHGIKRETGGFPVDVSENGLSNWGTPAKDHESHHYNHPSTSSSISSPTPATHNPPPSAFDNTVTPLELSARSSVMSWEELGGDADREIPSDAQYSQHKKAGSMSSKVGRVVKGAMRKRSQSRSSTGSTTSVPRSPKSLGEALSVAVQSFSSRRGSASSVSPSQASVARSFVRGSPMSPQGEFVRHQPSVSSLAPSLLDESSANGLLLQHQLSNDPQPILEMPRAKMDDPRVFNSKLSPFPGIEPKKTVANGLAVPEQPRLLHQSSDSAVPTQQRVTPQVPDSIHSLPLPPPAQPQPQSQPPSQSSKRDRRGSDDSIGRKGWLAKAKAFGAGTSPRSSGGNTSRKSSITDQCHTSISRLSPEKKHAAFVDESDPFAAPRPPSVSRSRAVSPSVSTVAEGNEEGHRLTQFTVHRSANQTPVHPVIEEEGGAEATSKQETKRRSLPPRSLEMLGRMDEVLALGPDDPARPEILDDPPRKLLLATQVLQVVDANTVKDRYLLLFNDILAICKPIIESGPSANLDMRFVVKSIVSLDKLQPTGFTDDGSSPTSSREGLIKDFVHRFAEDPFAACSFLIGQSQWKDDLAGLARTLLRVPELDKTQLGLLLASETAILHVYLDTLNLRTVHIDEALRTLLLSLRLPSNPTSAERILTGFASRYYAANAHDVPYDLERTHSLVSGMMMLTDSIHDGAFGFGTHNPGLTVTVWIAAFGERDPDRLVGADLLRSIYTSIQRMPFQAPMGVEAEEEARPVRFSPEKLASRLTYNAWSEPMTISLPAADADLQVRLYGEGLEVEPAVLDFARSKEATFRVRGTSLGGKTLILSRVGRNAPLYPSLSIAKTFHVERAFMKHTFHLAFATPTGLKRRYCFSLPDAELRTKWGVLLPRQTAITRQKKSTPATTPGQKIRAAAEAVALLVLRDALISPSPSVRGRAERSGSVSAVYPKDQQRGEGARKGEFEKHEHGAGCGAGTRGFMGDTTGKEVVLVCRQNSVLPSMLELLQAGSETKDRGERF</sequence>
<dbReference type="Gene3D" id="2.30.29.30">
    <property type="entry name" value="Pleckstrin-homology domain (PH domain)/Phosphotyrosine-binding domain (PTB)"/>
    <property type="match status" value="1"/>
</dbReference>
<gene>
    <name evidence="3" type="ORF">MKK02DRAFT_41536</name>
</gene>
<dbReference type="GO" id="GO:0032012">
    <property type="term" value="P:regulation of ARF protein signal transduction"/>
    <property type="evidence" value="ECO:0007669"/>
    <property type="project" value="InterPro"/>
</dbReference>
<dbReference type="SMART" id="SM00222">
    <property type="entry name" value="Sec7"/>
    <property type="match status" value="1"/>
</dbReference>
<dbReference type="InterPro" id="IPR023394">
    <property type="entry name" value="Sec7_C_sf"/>
</dbReference>
<feature type="compositionally biased region" description="Low complexity" evidence="1">
    <location>
        <begin position="571"/>
        <end position="584"/>
    </location>
</feature>
<feature type="compositionally biased region" description="Acidic residues" evidence="1">
    <location>
        <begin position="326"/>
        <end position="338"/>
    </location>
</feature>
<feature type="region of interest" description="Disordered" evidence="1">
    <location>
        <begin position="795"/>
        <end position="976"/>
    </location>
</feature>